<dbReference type="AlphaFoldDB" id="A0A0D9XI88"/>
<dbReference type="PANTHER" id="PTHR33165">
    <property type="entry name" value="F-BOX DOMAIN CONTAINING PROTEIN-LIKE-RELATED"/>
    <property type="match status" value="1"/>
</dbReference>
<reference evidence="2" key="3">
    <citation type="submission" date="2015-04" db="UniProtKB">
        <authorList>
            <consortium name="EnsemblPlants"/>
        </authorList>
    </citation>
    <scope>IDENTIFICATION</scope>
</reference>
<organism evidence="2 3">
    <name type="scientific">Leersia perrieri</name>
    <dbReference type="NCBI Taxonomy" id="77586"/>
    <lineage>
        <taxon>Eukaryota</taxon>
        <taxon>Viridiplantae</taxon>
        <taxon>Streptophyta</taxon>
        <taxon>Embryophyta</taxon>
        <taxon>Tracheophyta</taxon>
        <taxon>Spermatophyta</taxon>
        <taxon>Magnoliopsida</taxon>
        <taxon>Liliopsida</taxon>
        <taxon>Poales</taxon>
        <taxon>Poaceae</taxon>
        <taxon>BOP clade</taxon>
        <taxon>Oryzoideae</taxon>
        <taxon>Oryzeae</taxon>
        <taxon>Oryzinae</taxon>
        <taxon>Leersia</taxon>
    </lineage>
</organism>
<accession>A0A0D9XI88</accession>
<dbReference type="Gramene" id="LPERR10G03100.3">
    <property type="protein sequence ID" value="LPERR10G03100.3"/>
    <property type="gene ID" value="LPERR10G03100"/>
</dbReference>
<dbReference type="EnsemblPlants" id="LPERR10G03100.3">
    <property type="protein sequence ID" value="LPERR10G03100.3"/>
    <property type="gene ID" value="LPERR10G03100"/>
</dbReference>
<dbReference type="InterPro" id="IPR036047">
    <property type="entry name" value="F-box-like_dom_sf"/>
</dbReference>
<dbReference type="Pfam" id="PF12937">
    <property type="entry name" value="F-box-like"/>
    <property type="match status" value="1"/>
</dbReference>
<proteinExistence type="predicted"/>
<evidence type="ECO:0000313" key="2">
    <source>
        <dbReference type="EnsemblPlants" id="LPERR10G03100.3"/>
    </source>
</evidence>
<dbReference type="HOGENOM" id="CLU_109128_0_0_1"/>
<dbReference type="PANTHER" id="PTHR33165:SF58">
    <property type="entry name" value="OS05G0123400 PROTEIN"/>
    <property type="match status" value="1"/>
</dbReference>
<keyword evidence="3" id="KW-1185">Reference proteome</keyword>
<dbReference type="Gene3D" id="1.20.1280.50">
    <property type="match status" value="1"/>
</dbReference>
<name>A0A0D9XI88_9ORYZ</name>
<reference evidence="2 3" key="1">
    <citation type="submission" date="2012-08" db="EMBL/GenBank/DDBJ databases">
        <title>Oryza genome evolution.</title>
        <authorList>
            <person name="Wing R.A."/>
        </authorList>
    </citation>
    <scope>NUCLEOTIDE SEQUENCE</scope>
</reference>
<evidence type="ECO:0000313" key="3">
    <source>
        <dbReference type="Proteomes" id="UP000032180"/>
    </source>
</evidence>
<reference evidence="3" key="2">
    <citation type="submission" date="2013-12" db="EMBL/GenBank/DDBJ databases">
        <authorList>
            <person name="Yu Y."/>
            <person name="Lee S."/>
            <person name="de Baynast K."/>
            <person name="Wissotski M."/>
            <person name="Liu L."/>
            <person name="Talag J."/>
            <person name="Goicoechea J."/>
            <person name="Angelova A."/>
            <person name="Jetty R."/>
            <person name="Kudrna D."/>
            <person name="Golser W."/>
            <person name="Rivera L."/>
            <person name="Zhang J."/>
            <person name="Wing R."/>
        </authorList>
    </citation>
    <scope>NUCLEOTIDE SEQUENCE</scope>
</reference>
<feature type="domain" description="F-box" evidence="1">
    <location>
        <begin position="22"/>
        <end position="62"/>
    </location>
</feature>
<protein>
    <recommendedName>
        <fullName evidence="1">F-box domain-containing protein</fullName>
    </recommendedName>
</protein>
<dbReference type="Proteomes" id="UP000032180">
    <property type="component" value="Chromosome 10"/>
</dbReference>
<evidence type="ECO:0000259" key="1">
    <source>
        <dbReference type="Pfam" id="PF12937"/>
    </source>
</evidence>
<dbReference type="SUPFAM" id="SSF81383">
    <property type="entry name" value="F-box domain"/>
    <property type="match status" value="1"/>
</dbReference>
<dbReference type="InterPro" id="IPR001810">
    <property type="entry name" value="F-box_dom"/>
</dbReference>
<sequence>MRSRRMIFSYTTTLRWHGRRDWRSLPSELTEEIAGRLLRHDVSDYLRLRAACKAWRDCTDHPRNPLDSRFRPRRWILLSNPYHYAATCAPRCRFLSTTTGACLHVDLPELEGHQIEARTDVLLVLRHKASGAICLLNPLTTRPSPTRPPHRRSPCS</sequence>